<dbReference type="Proteomes" id="UP001594351">
    <property type="component" value="Unassembled WGS sequence"/>
</dbReference>
<evidence type="ECO:0000259" key="3">
    <source>
        <dbReference type="PROSITE" id="PS51123"/>
    </source>
</evidence>
<feature type="signal peptide" evidence="2">
    <location>
        <begin position="1"/>
        <end position="26"/>
    </location>
</feature>
<name>A0ABV6YU40_UNCC1</name>
<dbReference type="InterPro" id="IPR006665">
    <property type="entry name" value="OmpA-like"/>
</dbReference>
<evidence type="ECO:0000256" key="1">
    <source>
        <dbReference type="PROSITE-ProRule" id="PRU00473"/>
    </source>
</evidence>
<gene>
    <name evidence="4" type="ORF">ACFL27_05790</name>
</gene>
<reference evidence="4 5" key="1">
    <citation type="submission" date="2024-09" db="EMBL/GenBank/DDBJ databases">
        <title>Laminarin stimulates single cell rates of sulfate reduction while oxygen inhibits transcriptomic activity in coastal marine sediment.</title>
        <authorList>
            <person name="Lindsay M."/>
            <person name="Orcutt B."/>
            <person name="Emerson D."/>
            <person name="Stepanauskas R."/>
            <person name="D'Angelo T."/>
        </authorList>
    </citation>
    <scope>NUCLEOTIDE SEQUENCE [LARGE SCALE GENOMIC DNA]</scope>
    <source>
        <strain evidence="4">SAG AM-311-K15</strain>
    </source>
</reference>
<dbReference type="Gene3D" id="3.30.1330.60">
    <property type="entry name" value="OmpA-like domain"/>
    <property type="match status" value="1"/>
</dbReference>
<feature type="domain" description="OmpA-like" evidence="3">
    <location>
        <begin position="426"/>
        <end position="580"/>
    </location>
</feature>
<protein>
    <submittedName>
        <fullName evidence="4">Nitrate ABC transporter substrate-binding protein</fullName>
    </submittedName>
</protein>
<evidence type="ECO:0000256" key="2">
    <source>
        <dbReference type="SAM" id="SignalP"/>
    </source>
</evidence>
<dbReference type="InterPro" id="IPR036737">
    <property type="entry name" value="OmpA-like_sf"/>
</dbReference>
<keyword evidence="2" id="KW-0732">Signal</keyword>
<proteinExistence type="predicted"/>
<keyword evidence="1" id="KW-0472">Membrane</keyword>
<keyword evidence="5" id="KW-1185">Reference proteome</keyword>
<feature type="chain" id="PRO_5045651984" evidence="2">
    <location>
        <begin position="27"/>
        <end position="591"/>
    </location>
</feature>
<organism evidence="4 5">
    <name type="scientific">candidate division CSSED10-310 bacterium</name>
    <dbReference type="NCBI Taxonomy" id="2855610"/>
    <lineage>
        <taxon>Bacteria</taxon>
        <taxon>Bacteria division CSSED10-310</taxon>
    </lineage>
</organism>
<dbReference type="PROSITE" id="PS51123">
    <property type="entry name" value="OMPA_2"/>
    <property type="match status" value="1"/>
</dbReference>
<dbReference type="EMBL" id="JBHPBY010000054">
    <property type="protein sequence ID" value="MFC1849704.1"/>
    <property type="molecule type" value="Genomic_DNA"/>
</dbReference>
<evidence type="ECO:0000313" key="4">
    <source>
        <dbReference type="EMBL" id="MFC1849704.1"/>
    </source>
</evidence>
<dbReference type="SUPFAM" id="SSF53850">
    <property type="entry name" value="Periplasmic binding protein-like II"/>
    <property type="match status" value="1"/>
</dbReference>
<comment type="caution">
    <text evidence="4">The sequence shown here is derived from an EMBL/GenBank/DDBJ whole genome shotgun (WGS) entry which is preliminary data.</text>
</comment>
<sequence length="591" mass="66145">MKRFIWGGCICIMLLLSLSPPDLWGAAEYITPVKPFSKKVKQTVRSVKEGVYLRVPCITWGGEVAAVLANGGLKTTDGSIFDDLGLAIELYRQDDFVKQVEDYLTGKTPFLRGTLGMINVASEVCARDERTKPVVILQLTWSAGGDMLVAKSHIKRPRNLKNETICLQQYSPHIDYLDTILRDAGLTWNNIKVKWVIELTQPPYDTRGKAIDPASAMRQDKSIDAVCCISPDGFALTSGGKQGTGAEDSVKGAKILLSTKTANRVIADVWVVRQDYFKKNKAKVEQFVIGYLQGVERVQELMKDKKNQTNAYRQMLTRGSAFLFDSPQATADVEGLLLDCEFAGFPGNVDFFTNKGNLNNFERTCHRIQSFLVRENYISRNTSLSDAGWNYNNWKQYLKDTTSVPTKRFAPQKTTKRLAEKQARGNLDQDVLFEFTIHFKPNQNTFEQKVYGTDFKKAIEIAGRYGGAVVQIAGHSDPMAILKTQKKISDAQKAGKNDLSKGFELKLDMQKKAVKNLSLTRANNVRDALIAYAGKEGITIDPSQFTVAGFGIGDPIYSKPKTKEQWLANMRVAFRIIKVEAELEEFEALDF</sequence>
<dbReference type="SUPFAM" id="SSF103088">
    <property type="entry name" value="OmpA-like"/>
    <property type="match status" value="1"/>
</dbReference>
<accession>A0ABV6YU40</accession>
<evidence type="ECO:0000313" key="5">
    <source>
        <dbReference type="Proteomes" id="UP001594351"/>
    </source>
</evidence>